<organism evidence="2 3">
    <name type="scientific">Pelagomonas calceolata</name>
    <dbReference type="NCBI Taxonomy" id="35677"/>
    <lineage>
        <taxon>Eukaryota</taxon>
        <taxon>Sar</taxon>
        <taxon>Stramenopiles</taxon>
        <taxon>Ochrophyta</taxon>
        <taxon>Pelagophyceae</taxon>
        <taxon>Pelagomonadales</taxon>
        <taxon>Pelagomonadaceae</taxon>
        <taxon>Pelagomonas</taxon>
    </lineage>
</organism>
<feature type="compositionally biased region" description="Low complexity" evidence="1">
    <location>
        <begin position="205"/>
        <end position="219"/>
    </location>
</feature>
<feature type="compositionally biased region" description="Basic residues" evidence="1">
    <location>
        <begin position="225"/>
        <end position="236"/>
    </location>
</feature>
<dbReference type="Proteomes" id="UP000789595">
    <property type="component" value="Unassembled WGS sequence"/>
</dbReference>
<feature type="compositionally biased region" description="Basic residues" evidence="1">
    <location>
        <begin position="182"/>
        <end position="199"/>
    </location>
</feature>
<protein>
    <submittedName>
        <fullName evidence="2">Uncharacterized protein</fullName>
    </submittedName>
</protein>
<dbReference type="AlphaFoldDB" id="A0A8J2SFF4"/>
<dbReference type="EMBL" id="CAKKNE010000002">
    <property type="protein sequence ID" value="CAH0369681.1"/>
    <property type="molecule type" value="Genomic_DNA"/>
</dbReference>
<gene>
    <name evidence="2" type="ORF">PECAL_2P28130</name>
</gene>
<feature type="compositionally biased region" description="Acidic residues" evidence="1">
    <location>
        <begin position="107"/>
        <end position="117"/>
    </location>
</feature>
<evidence type="ECO:0000313" key="2">
    <source>
        <dbReference type="EMBL" id="CAH0369681.1"/>
    </source>
</evidence>
<proteinExistence type="predicted"/>
<feature type="region of interest" description="Disordered" evidence="1">
    <location>
        <begin position="172"/>
        <end position="236"/>
    </location>
</feature>
<evidence type="ECO:0000256" key="1">
    <source>
        <dbReference type="SAM" id="MobiDB-lite"/>
    </source>
</evidence>
<name>A0A8J2SFF4_9STRA</name>
<sequence>MGTGLSRPDGSPINFGDADDDIREASERLLKEWKEEQKKADAAEAQRQAELDEKQREWTAYLNSPEYAAEQQKKRKQLEDAFQVLRRRFLREHGARFGLEVPPPSSSDDDEDDDDEELPKRPFNPQGGAMLEAASRVLADPDAPRSRQEAVEQVMAATEALAAGRGLQEAVAASGRRALASQKRKRSAHPLKRKMRQRAGRSDDAAGGAAGAAAPGRAAALRERVKAKRRARRSPP</sequence>
<feature type="region of interest" description="Disordered" evidence="1">
    <location>
        <begin position="34"/>
        <end position="53"/>
    </location>
</feature>
<accession>A0A8J2SFF4</accession>
<evidence type="ECO:0000313" key="3">
    <source>
        <dbReference type="Proteomes" id="UP000789595"/>
    </source>
</evidence>
<feature type="region of interest" description="Disordered" evidence="1">
    <location>
        <begin position="1"/>
        <end position="21"/>
    </location>
</feature>
<comment type="caution">
    <text evidence="2">The sequence shown here is derived from an EMBL/GenBank/DDBJ whole genome shotgun (WGS) entry which is preliminary data.</text>
</comment>
<feature type="region of interest" description="Disordered" evidence="1">
    <location>
        <begin position="93"/>
        <end position="151"/>
    </location>
</feature>
<reference evidence="2" key="1">
    <citation type="submission" date="2021-11" db="EMBL/GenBank/DDBJ databases">
        <authorList>
            <consortium name="Genoscope - CEA"/>
            <person name="William W."/>
        </authorList>
    </citation>
    <scope>NUCLEOTIDE SEQUENCE</scope>
</reference>
<keyword evidence="3" id="KW-1185">Reference proteome</keyword>